<protein>
    <submittedName>
        <fullName evidence="1">Uncharacterized protein</fullName>
    </submittedName>
</protein>
<comment type="caution">
    <text evidence="1">The sequence shown here is derived from an EMBL/GenBank/DDBJ whole genome shotgun (WGS) entry which is preliminary data.</text>
</comment>
<sequence length="382" mass="44411">MRPEPIRRSDKGRRERVIEQVTTNPDWKLLFPVDGDMLNERDGDIRDGRLHIIVSIEAPDGSLLRVNGVSAQREEDGIYKAPVSLDGYRNAIVVTEEVSGRSESLEVIWLKQASSKYRLSLDDNIWCLKDIAENAHVYRSIFENPYLALYKEAHDTYGTKVHINIYYQTEGFDLSQMPDKFKEEWKANAHWLRLTFHAMQNDPDKPYIAAPAEEVIRDCERVTSEIIRFAGKELLDPVTTIHWGEATRESCRALRKLGFRGLAGYFRFGDGKPIVSYYLDDEQTAHLAKRDFWKDRSEDLVFIKIDAVLDKLDVEQIVPELDRLKESPHESGFIELLIHEQYFYPFYRGYQPEYRNKIMTAAKWASENGYEPSFLSEIGLFE</sequence>
<evidence type="ECO:0000313" key="1">
    <source>
        <dbReference type="EMBL" id="RKN85206.1"/>
    </source>
</evidence>
<organism evidence="1 2">
    <name type="scientific">Paenibacillus ginsengarvi</name>
    <dbReference type="NCBI Taxonomy" id="400777"/>
    <lineage>
        <taxon>Bacteria</taxon>
        <taxon>Bacillati</taxon>
        <taxon>Bacillota</taxon>
        <taxon>Bacilli</taxon>
        <taxon>Bacillales</taxon>
        <taxon>Paenibacillaceae</taxon>
        <taxon>Paenibacillus</taxon>
    </lineage>
</organism>
<dbReference type="Proteomes" id="UP000282311">
    <property type="component" value="Unassembled WGS sequence"/>
</dbReference>
<gene>
    <name evidence="1" type="ORF">D7M11_08950</name>
</gene>
<evidence type="ECO:0000313" key="2">
    <source>
        <dbReference type="Proteomes" id="UP000282311"/>
    </source>
</evidence>
<name>A0A3B0CMM1_9BACL</name>
<dbReference type="EMBL" id="RBAH01000005">
    <property type="protein sequence ID" value="RKN85206.1"/>
    <property type="molecule type" value="Genomic_DNA"/>
</dbReference>
<accession>A0A3B0CMM1</accession>
<proteinExistence type="predicted"/>
<reference evidence="1 2" key="1">
    <citation type="journal article" date="2007" name="Int. J. Syst. Evol. Microbiol.">
        <title>Paenibacillus ginsengarvi sp. nov., isolated from soil from ginseng cultivation.</title>
        <authorList>
            <person name="Yoon M.H."/>
            <person name="Ten L.N."/>
            <person name="Im W.T."/>
        </authorList>
    </citation>
    <scope>NUCLEOTIDE SEQUENCE [LARGE SCALE GENOMIC DNA]</scope>
    <source>
        <strain evidence="1 2">KCTC 13059</strain>
    </source>
</reference>
<keyword evidence="2" id="KW-1185">Reference proteome</keyword>
<dbReference type="AlphaFoldDB" id="A0A3B0CMM1"/>